<protein>
    <submittedName>
        <fullName evidence="1">Uncharacterized protein</fullName>
    </submittedName>
</protein>
<dbReference type="Proteomes" id="UP001062846">
    <property type="component" value="Chromosome 7"/>
</dbReference>
<accession>A0ACC0N729</accession>
<gene>
    <name evidence="1" type="ORF">RHMOL_Rhmol07G0315800</name>
</gene>
<comment type="caution">
    <text evidence="1">The sequence shown here is derived from an EMBL/GenBank/DDBJ whole genome shotgun (WGS) entry which is preliminary data.</text>
</comment>
<evidence type="ECO:0000313" key="2">
    <source>
        <dbReference type="Proteomes" id="UP001062846"/>
    </source>
</evidence>
<name>A0ACC0N729_RHOML</name>
<reference evidence="1" key="1">
    <citation type="submission" date="2022-02" db="EMBL/GenBank/DDBJ databases">
        <title>Plant Genome Project.</title>
        <authorList>
            <person name="Zhang R.-G."/>
        </authorList>
    </citation>
    <scope>NUCLEOTIDE SEQUENCE</scope>
    <source>
        <strain evidence="1">AT1</strain>
    </source>
</reference>
<sequence length="230" mass="26790">MYVINNGQMELQRLKELALLVGKQRPLLDLSCGKKIGRFFFMLELDTVEIWEAAPTILRSFTVGSIMRLSRMRMACVWDTRECCKCKYFSAELAARTDNIRAIFMLMGLVVNCASNVEFGYALALTYTRLAFFTSTDLCFHDFFLRALVLKLYRQALRIARRGPCHGRADLMHMENNENCSGKQRIRFLINDKRGKGKLKGSWMRCLRIFSQQTRSSQILYIRKIHMLEN</sequence>
<dbReference type="EMBL" id="CM046394">
    <property type="protein sequence ID" value="KAI8548980.1"/>
    <property type="molecule type" value="Genomic_DNA"/>
</dbReference>
<keyword evidence="2" id="KW-1185">Reference proteome</keyword>
<organism evidence="1 2">
    <name type="scientific">Rhododendron molle</name>
    <name type="common">Chinese azalea</name>
    <name type="synonym">Azalea mollis</name>
    <dbReference type="NCBI Taxonomy" id="49168"/>
    <lineage>
        <taxon>Eukaryota</taxon>
        <taxon>Viridiplantae</taxon>
        <taxon>Streptophyta</taxon>
        <taxon>Embryophyta</taxon>
        <taxon>Tracheophyta</taxon>
        <taxon>Spermatophyta</taxon>
        <taxon>Magnoliopsida</taxon>
        <taxon>eudicotyledons</taxon>
        <taxon>Gunneridae</taxon>
        <taxon>Pentapetalae</taxon>
        <taxon>asterids</taxon>
        <taxon>Ericales</taxon>
        <taxon>Ericaceae</taxon>
        <taxon>Ericoideae</taxon>
        <taxon>Rhodoreae</taxon>
        <taxon>Rhododendron</taxon>
    </lineage>
</organism>
<proteinExistence type="predicted"/>
<evidence type="ECO:0000313" key="1">
    <source>
        <dbReference type="EMBL" id="KAI8548980.1"/>
    </source>
</evidence>